<dbReference type="SUPFAM" id="SSF50475">
    <property type="entry name" value="FMN-binding split barrel"/>
    <property type="match status" value="1"/>
</dbReference>
<sequence length="161" mass="17325">MATDAEIEGKFWSALKSAPNLMLGLDGARDGHTQPMTAQFEGEHGPIWFFTTKDNTLVAALGASHRAIASYTGKGHDLFATLHGTVTIDNDAATIDRLWSKEIEAWYPAGKADPSLTLLRLDPDKSTFWLNGSSIGAAISKLFGNDPKEGYKDNMATVALA</sequence>
<dbReference type="PANTHER" id="PTHR34818">
    <property type="entry name" value="PROTEIN BLI-3"/>
    <property type="match status" value="1"/>
</dbReference>
<feature type="domain" description="General stress protein FMN-binding split barrel" evidence="1">
    <location>
        <begin position="9"/>
        <end position="140"/>
    </location>
</feature>
<protein>
    <submittedName>
        <fullName evidence="2">Pyridoxamine 5'-phosphate oxidase family protein</fullName>
    </submittedName>
</protein>
<dbReference type="RefSeq" id="WP_273686043.1">
    <property type="nucleotide sequence ID" value="NZ_CP117411.1"/>
</dbReference>
<keyword evidence="3" id="KW-1185">Reference proteome</keyword>
<organism evidence="2 3">
    <name type="scientific">Sphingomonas naphthae</name>
    <dbReference type="NCBI Taxonomy" id="1813468"/>
    <lineage>
        <taxon>Bacteria</taxon>
        <taxon>Pseudomonadati</taxon>
        <taxon>Pseudomonadota</taxon>
        <taxon>Alphaproteobacteria</taxon>
        <taxon>Sphingomonadales</taxon>
        <taxon>Sphingomonadaceae</taxon>
        <taxon>Sphingomonas</taxon>
    </lineage>
</organism>
<dbReference type="InterPro" id="IPR052917">
    <property type="entry name" value="Stress-Dev_Protein"/>
</dbReference>
<reference evidence="2 3" key="1">
    <citation type="submission" date="2023-02" db="EMBL/GenBank/DDBJ databases">
        <title>Genome sequence of Sphingomonas naphthae.</title>
        <authorList>
            <person name="Kim S."/>
            <person name="Heo J."/>
            <person name="Kwon S.-W."/>
        </authorList>
    </citation>
    <scope>NUCLEOTIDE SEQUENCE [LARGE SCALE GENOMIC DNA]</scope>
    <source>
        <strain evidence="2 3">KACC 18716</strain>
    </source>
</reference>
<evidence type="ECO:0000313" key="2">
    <source>
        <dbReference type="EMBL" id="WCT72093.1"/>
    </source>
</evidence>
<gene>
    <name evidence="2" type="ORF">PQ455_10585</name>
</gene>
<evidence type="ECO:0000259" key="1">
    <source>
        <dbReference type="Pfam" id="PF16242"/>
    </source>
</evidence>
<evidence type="ECO:0000313" key="3">
    <source>
        <dbReference type="Proteomes" id="UP001220395"/>
    </source>
</evidence>
<proteinExistence type="predicted"/>
<accession>A0ABY7TFV2</accession>
<dbReference type="PANTHER" id="PTHR34818:SF1">
    <property type="entry name" value="PROTEIN BLI-3"/>
    <property type="match status" value="1"/>
</dbReference>
<dbReference type="EMBL" id="CP117411">
    <property type="protein sequence ID" value="WCT72093.1"/>
    <property type="molecule type" value="Genomic_DNA"/>
</dbReference>
<dbReference type="Proteomes" id="UP001220395">
    <property type="component" value="Chromosome"/>
</dbReference>
<dbReference type="InterPro" id="IPR038725">
    <property type="entry name" value="YdaG_split_barrel_FMN-bd"/>
</dbReference>
<name>A0ABY7TFV2_9SPHN</name>
<dbReference type="Gene3D" id="2.30.110.10">
    <property type="entry name" value="Electron Transport, Fmn-binding Protein, Chain A"/>
    <property type="match status" value="1"/>
</dbReference>
<dbReference type="Pfam" id="PF16242">
    <property type="entry name" value="Pyrid_ox_like"/>
    <property type="match status" value="1"/>
</dbReference>
<dbReference type="InterPro" id="IPR012349">
    <property type="entry name" value="Split_barrel_FMN-bd"/>
</dbReference>